<gene>
    <name evidence="4" type="ORF">MCHLO_15401</name>
</gene>
<feature type="region of interest" description="Disordered" evidence="1">
    <location>
        <begin position="72"/>
        <end position="144"/>
    </location>
</feature>
<dbReference type="PANTHER" id="PTHR11439:SF440">
    <property type="entry name" value="INTEGRASE CATALYTIC DOMAIN-CONTAINING PROTEIN"/>
    <property type="match status" value="1"/>
</dbReference>
<protein>
    <recommendedName>
        <fullName evidence="6">Reverse transcriptase Ty1/copia-type domain-containing protein</fullName>
    </recommendedName>
</protein>
<dbReference type="InterPro" id="IPR013103">
    <property type="entry name" value="RVT_2"/>
</dbReference>
<dbReference type="InterPro" id="IPR057670">
    <property type="entry name" value="SH3_retrovirus"/>
</dbReference>
<organism evidence="4 5">
    <name type="scientific">Mycena chlorophos</name>
    <name type="common">Agaric fungus</name>
    <name type="synonym">Agaricus chlorophos</name>
    <dbReference type="NCBI Taxonomy" id="658473"/>
    <lineage>
        <taxon>Eukaryota</taxon>
        <taxon>Fungi</taxon>
        <taxon>Dikarya</taxon>
        <taxon>Basidiomycota</taxon>
        <taxon>Agaricomycotina</taxon>
        <taxon>Agaricomycetes</taxon>
        <taxon>Agaricomycetidae</taxon>
        <taxon>Agaricales</taxon>
        <taxon>Marasmiineae</taxon>
        <taxon>Mycenaceae</taxon>
        <taxon>Mycena</taxon>
    </lineage>
</organism>
<evidence type="ECO:0008006" key="6">
    <source>
        <dbReference type="Google" id="ProtNLM"/>
    </source>
</evidence>
<sequence length="715" mass="79810">MTEVHEWGCKCYVHQHPDVVGQSKLDARAKEGRWMGLDENSQGHRIYWPGQRKVSVKRSVIFAPFDAMDGIEGEYDELPSPPSPPAVSPPVNPPATANPLVVPKTESIPAANIPLPPSGDSSPDSTPAPLPKPVPEPPLRRSTCPRTHVEDYSRLEHASVVEVPDEDDTRVSSAIEYTFVADVSEAEGLEPRNLAEAKRSPDWPHWEKAIREELEMLEKNGTWELADAPHHANIVGNKWVFRIKRDAAGRVVRYKARLVAQGFSQVEGVDYFDTFAPVARLGSVRTILALAARLDLELHQIDVKGVYLNGELTDCERIFMRQPLGFPYPNSTGKVLRLVKMLYGLKQSGRRWYQRFAEICESMGLTRCSTDQAVFYHQDANGFVVLAVHVDDCTIGGTNTALVNEMKSGFARYVEIVDLGEIHWLLGIEVKRNRQERTLSLSQTSYIQSIVRRYNLDDLKPLSIPMDPNVTLSSAQSPRTADELARMRSVPYKEAVGSLMYASLGTRPDITFAVTKLSKFSSNPGPAHWEAAKRVIRYLHGTSRWELTYGETTRELTGWVDADGSQEEERPAISGFAFLIDGGAVSWNSKQQELVVLSTTEAEYVAATHASKEGLWLRSFISEVFGSYVSPPIDSSPTTVFSDNQSAIALAKEHQYHARTKHIDIRYHFIRYIIAKGSIQLIYCPTDEMIADTLTKPLSSLKAKHFAVELGLRSA</sequence>
<evidence type="ECO:0000313" key="4">
    <source>
        <dbReference type="EMBL" id="GAT59056.1"/>
    </source>
</evidence>
<accession>A0ABQ0M6W5</accession>
<name>A0ABQ0M6W5_MYCCL</name>
<dbReference type="CDD" id="cd09272">
    <property type="entry name" value="RNase_HI_RT_Ty1"/>
    <property type="match status" value="1"/>
</dbReference>
<feature type="compositionally biased region" description="Pro residues" evidence="1">
    <location>
        <begin position="126"/>
        <end position="137"/>
    </location>
</feature>
<feature type="domain" description="Reverse transcriptase Ty1/copia-type" evidence="2">
    <location>
        <begin position="220"/>
        <end position="466"/>
    </location>
</feature>
<evidence type="ECO:0000256" key="1">
    <source>
        <dbReference type="SAM" id="MobiDB-lite"/>
    </source>
</evidence>
<reference evidence="4" key="1">
    <citation type="submission" date="2014-09" db="EMBL/GenBank/DDBJ databases">
        <title>Genome sequence of the luminous mushroom Mycena chlorophos for searching fungal bioluminescence genes.</title>
        <authorList>
            <person name="Tanaka Y."/>
            <person name="Kasuga D."/>
            <person name="Oba Y."/>
            <person name="Hase S."/>
            <person name="Sato K."/>
            <person name="Oba Y."/>
            <person name="Sakakibara Y."/>
        </authorList>
    </citation>
    <scope>NUCLEOTIDE SEQUENCE</scope>
</reference>
<dbReference type="Pfam" id="PF07727">
    <property type="entry name" value="RVT_2"/>
    <property type="match status" value="1"/>
</dbReference>
<dbReference type="EMBL" id="DF849802">
    <property type="protein sequence ID" value="GAT59056.1"/>
    <property type="molecule type" value="Genomic_DNA"/>
</dbReference>
<feature type="domain" description="Retroviral polymerase SH3-like" evidence="3">
    <location>
        <begin position="9"/>
        <end position="63"/>
    </location>
</feature>
<evidence type="ECO:0000259" key="2">
    <source>
        <dbReference type="Pfam" id="PF07727"/>
    </source>
</evidence>
<proteinExistence type="predicted"/>
<dbReference type="Pfam" id="PF25597">
    <property type="entry name" value="SH3_retrovirus"/>
    <property type="match status" value="1"/>
</dbReference>
<evidence type="ECO:0000313" key="5">
    <source>
        <dbReference type="Proteomes" id="UP000815677"/>
    </source>
</evidence>
<dbReference type="Proteomes" id="UP000815677">
    <property type="component" value="Unassembled WGS sequence"/>
</dbReference>
<keyword evidence="5" id="KW-1185">Reference proteome</keyword>
<dbReference type="PANTHER" id="PTHR11439">
    <property type="entry name" value="GAG-POL-RELATED RETROTRANSPOSON"/>
    <property type="match status" value="1"/>
</dbReference>
<evidence type="ECO:0000259" key="3">
    <source>
        <dbReference type="Pfam" id="PF25597"/>
    </source>
</evidence>
<dbReference type="SUPFAM" id="SSF56672">
    <property type="entry name" value="DNA/RNA polymerases"/>
    <property type="match status" value="1"/>
</dbReference>
<feature type="compositionally biased region" description="Low complexity" evidence="1">
    <location>
        <begin position="94"/>
        <end position="103"/>
    </location>
</feature>
<feature type="compositionally biased region" description="Pro residues" evidence="1">
    <location>
        <begin position="79"/>
        <end position="93"/>
    </location>
</feature>
<dbReference type="InterPro" id="IPR043502">
    <property type="entry name" value="DNA/RNA_pol_sf"/>
</dbReference>